<feature type="domain" description="RING-type" evidence="9">
    <location>
        <begin position="314"/>
        <end position="359"/>
    </location>
</feature>
<dbReference type="InterPro" id="IPR011011">
    <property type="entry name" value="Znf_FYVE_PHD"/>
</dbReference>
<dbReference type="SMART" id="SM00292">
    <property type="entry name" value="BRCT"/>
    <property type="match status" value="1"/>
</dbReference>
<reference evidence="11" key="1">
    <citation type="submission" date="2020-01" db="EMBL/GenBank/DDBJ databases">
        <authorList>
            <person name="Mishra B."/>
        </authorList>
    </citation>
    <scope>NUCLEOTIDE SEQUENCE [LARGE SCALE GENOMIC DNA]</scope>
</reference>
<dbReference type="PROSITE" id="PS50172">
    <property type="entry name" value="BRCT"/>
    <property type="match status" value="1"/>
</dbReference>
<keyword evidence="5" id="KW-0862">Zinc</keyword>
<dbReference type="PANTHER" id="PTHR47776:SF2">
    <property type="entry name" value="RING-TYPE E3 UBIQUITIN TRANSFERASE BRCA1"/>
    <property type="match status" value="1"/>
</dbReference>
<keyword evidence="3" id="KW-0479">Metal-binding</keyword>
<dbReference type="Pfam" id="PF12738">
    <property type="entry name" value="PTCB-BRCT"/>
    <property type="match status" value="1"/>
</dbReference>
<dbReference type="InterPro" id="IPR017907">
    <property type="entry name" value="Znf_RING_CS"/>
</dbReference>
<name>A0A6D2IRI2_9BRAS</name>
<evidence type="ECO:0000256" key="7">
    <source>
        <dbReference type="PROSITE-ProRule" id="PRU00175"/>
    </source>
</evidence>
<dbReference type="Proteomes" id="UP000467841">
    <property type="component" value="Unassembled WGS sequence"/>
</dbReference>
<feature type="compositionally biased region" description="Basic and acidic residues" evidence="8">
    <location>
        <begin position="223"/>
        <end position="246"/>
    </location>
</feature>
<dbReference type="SMART" id="SM00184">
    <property type="entry name" value="RING"/>
    <property type="match status" value="1"/>
</dbReference>
<dbReference type="Gene3D" id="3.30.40.10">
    <property type="entry name" value="Zinc/RING finger domain, C3HC4 (zinc finger)"/>
    <property type="match status" value="1"/>
</dbReference>
<gene>
    <name evidence="11" type="ORF">MERR_LOCUS14954</name>
</gene>
<keyword evidence="2" id="KW-0158">Chromosome</keyword>
<comment type="subcellular location">
    <subcellularLocation>
        <location evidence="1">Chromosome</location>
    </subcellularLocation>
</comment>
<protein>
    <recommendedName>
        <fullName evidence="6">RING-type E3 ubiquitin transferase BRCA1</fullName>
    </recommendedName>
</protein>
<organism evidence="11 12">
    <name type="scientific">Microthlaspi erraticum</name>
    <dbReference type="NCBI Taxonomy" id="1685480"/>
    <lineage>
        <taxon>Eukaryota</taxon>
        <taxon>Viridiplantae</taxon>
        <taxon>Streptophyta</taxon>
        <taxon>Embryophyta</taxon>
        <taxon>Tracheophyta</taxon>
        <taxon>Spermatophyta</taxon>
        <taxon>Magnoliopsida</taxon>
        <taxon>eudicotyledons</taxon>
        <taxon>Gunneridae</taxon>
        <taxon>Pentapetalae</taxon>
        <taxon>rosids</taxon>
        <taxon>malvids</taxon>
        <taxon>Brassicales</taxon>
        <taxon>Brassicaceae</taxon>
        <taxon>Coluteocarpeae</taxon>
        <taxon>Microthlaspi</taxon>
    </lineage>
</organism>
<evidence type="ECO:0000256" key="2">
    <source>
        <dbReference type="ARBA" id="ARBA00022454"/>
    </source>
</evidence>
<dbReference type="PROSITE" id="PS50089">
    <property type="entry name" value="ZF_RING_2"/>
    <property type="match status" value="1"/>
</dbReference>
<dbReference type="Gene3D" id="3.40.50.10190">
    <property type="entry name" value="BRCT domain"/>
    <property type="match status" value="1"/>
</dbReference>
<sequence>MPNFFRVCGFADVGMEKVIATVTGYHGAERFKLIKLIAHTGANYVGTMRSSITHLVCWKFEGQKYSLAKKFNTIVVNHQWVEACVREGRLVPEAPYTLKSGEEVGPLMTEVPEVPKKVKVKHASPYDKYFEDGQESRSGSTSELSTWMDSILLKEKNVEAKRHSARLRAKRPISSIFEDKENAGAAESSGRGKRRLVKNQSCISLIDLESDEESDSNCFDNSDENRSKTRDRREPGDESVKDRVLEPGETSALRSHGVSATQSWDVDEIEESESWSHSSVFKRPRYKSAERNPQEEESNLNKPEETEETTKVSCVICCTDYSSTRGILPCGHRFCYSCIQTWADQLVSQRKSTTCPLCKSSFVAITKMEDAGSSDQKIYSQTVPDPSSAKNSLVVLPEEEIQGFTPPLSRVLQSRASACSRCYSSEPEDLLIRCHLCNFRRIHSYCLDPYLIPWTCSHCSDLQTLYQHRGRGY</sequence>
<evidence type="ECO:0000259" key="9">
    <source>
        <dbReference type="PROSITE" id="PS50089"/>
    </source>
</evidence>
<evidence type="ECO:0000259" key="10">
    <source>
        <dbReference type="PROSITE" id="PS50172"/>
    </source>
</evidence>
<evidence type="ECO:0000256" key="6">
    <source>
        <dbReference type="ARBA" id="ARBA00031556"/>
    </source>
</evidence>
<feature type="region of interest" description="Disordered" evidence="8">
    <location>
        <begin position="213"/>
        <end position="265"/>
    </location>
</feature>
<dbReference type="InterPro" id="IPR013083">
    <property type="entry name" value="Znf_RING/FYVE/PHD"/>
</dbReference>
<evidence type="ECO:0000313" key="11">
    <source>
        <dbReference type="EMBL" id="CAA7027719.1"/>
    </source>
</evidence>
<dbReference type="AlphaFoldDB" id="A0A6D2IRI2"/>
<dbReference type="Pfam" id="PF00097">
    <property type="entry name" value="zf-C3HC4"/>
    <property type="match status" value="1"/>
</dbReference>
<dbReference type="SUPFAM" id="SSF57850">
    <property type="entry name" value="RING/U-box"/>
    <property type="match status" value="1"/>
</dbReference>
<dbReference type="SUPFAM" id="SSF52113">
    <property type="entry name" value="BRCT domain"/>
    <property type="match status" value="1"/>
</dbReference>
<dbReference type="InterPro" id="IPR018957">
    <property type="entry name" value="Znf_C3HC4_RING-type"/>
</dbReference>
<evidence type="ECO:0000256" key="3">
    <source>
        <dbReference type="ARBA" id="ARBA00022723"/>
    </source>
</evidence>
<dbReference type="EMBL" id="CACVBM020001060">
    <property type="protein sequence ID" value="CAA7027719.1"/>
    <property type="molecule type" value="Genomic_DNA"/>
</dbReference>
<accession>A0A6D2IRI2</accession>
<evidence type="ECO:0000256" key="5">
    <source>
        <dbReference type="ARBA" id="ARBA00022833"/>
    </source>
</evidence>
<feature type="domain" description="BRCT" evidence="10">
    <location>
        <begin position="29"/>
        <end position="98"/>
    </location>
</feature>
<evidence type="ECO:0000313" key="12">
    <source>
        <dbReference type="Proteomes" id="UP000467841"/>
    </source>
</evidence>
<keyword evidence="12" id="KW-1185">Reference proteome</keyword>
<evidence type="ECO:0000256" key="4">
    <source>
        <dbReference type="ARBA" id="ARBA00022771"/>
    </source>
</evidence>
<dbReference type="SUPFAM" id="SSF57903">
    <property type="entry name" value="FYVE/PHD zinc finger"/>
    <property type="match status" value="1"/>
</dbReference>
<dbReference type="GO" id="GO:0005694">
    <property type="term" value="C:chromosome"/>
    <property type="evidence" value="ECO:0007669"/>
    <property type="project" value="UniProtKB-SubCell"/>
</dbReference>
<evidence type="ECO:0000256" key="1">
    <source>
        <dbReference type="ARBA" id="ARBA00004286"/>
    </source>
</evidence>
<dbReference type="PANTHER" id="PTHR47776">
    <property type="entry name" value="F5A8.9 PROTEIN"/>
    <property type="match status" value="1"/>
</dbReference>
<evidence type="ECO:0000256" key="8">
    <source>
        <dbReference type="SAM" id="MobiDB-lite"/>
    </source>
</evidence>
<feature type="region of interest" description="Disordered" evidence="8">
    <location>
        <begin position="280"/>
        <end position="305"/>
    </location>
</feature>
<keyword evidence="4 7" id="KW-0863">Zinc-finger</keyword>
<proteinExistence type="predicted"/>
<dbReference type="InterPro" id="IPR036420">
    <property type="entry name" value="BRCT_dom_sf"/>
</dbReference>
<comment type="caution">
    <text evidence="11">The sequence shown here is derived from an EMBL/GenBank/DDBJ whole genome shotgun (WGS) entry which is preliminary data.</text>
</comment>
<dbReference type="GO" id="GO:0008270">
    <property type="term" value="F:zinc ion binding"/>
    <property type="evidence" value="ECO:0007669"/>
    <property type="project" value="UniProtKB-KW"/>
</dbReference>
<dbReference type="OrthoDB" id="251770at2759"/>
<dbReference type="InterPro" id="IPR001841">
    <property type="entry name" value="Znf_RING"/>
</dbReference>
<dbReference type="InterPro" id="IPR001357">
    <property type="entry name" value="BRCT_dom"/>
</dbReference>
<dbReference type="PROSITE" id="PS00518">
    <property type="entry name" value="ZF_RING_1"/>
    <property type="match status" value="1"/>
</dbReference>